<name>A0AAW2Z5G0_9EUKA</name>
<organism evidence="2 3">
    <name type="scientific">Acrasis kona</name>
    <dbReference type="NCBI Taxonomy" id="1008807"/>
    <lineage>
        <taxon>Eukaryota</taxon>
        <taxon>Discoba</taxon>
        <taxon>Heterolobosea</taxon>
        <taxon>Tetramitia</taxon>
        <taxon>Eutetramitia</taxon>
        <taxon>Acrasidae</taxon>
        <taxon>Acrasis</taxon>
    </lineage>
</organism>
<dbReference type="Proteomes" id="UP001431209">
    <property type="component" value="Unassembled WGS sequence"/>
</dbReference>
<sequence length="372" mass="42050">MLKPEYEVILVEQHDVCSGATGRNGGHLWPGLADSFADSVENYGAEKTKELFNFSMETKSYIEKFITDNNLQDDCCLDVNGSLYVATTPSEIEQLEKDFAIMKECGVLNQTDIQLWDAENCNKKAKGSFYGGMFTACAGQLWPYKFVIHVLQRAIQLGVKLHSHTKITTINKHDSGRFHLHTNNNKSFFVDRVIHATNAWANELVPAIDNFITPIRGQVIVTEPLKERYWDIGLCLSEGYDYMIQRRDKRVVLGGRRLCSKTAEVGEMDDSTLNEDISAALRSLLGETFPDVFKDYPVNIDYEWTGIMGFTKDNIPIVDQVNKDEFVVAGFSGHGMPMAFLCGRSVAEMAAHQKPQHFAELMLLTEHRKMKQ</sequence>
<proteinExistence type="predicted"/>
<evidence type="ECO:0000259" key="1">
    <source>
        <dbReference type="Pfam" id="PF01266"/>
    </source>
</evidence>
<comment type="caution">
    <text evidence="2">The sequence shown here is derived from an EMBL/GenBank/DDBJ whole genome shotgun (WGS) entry which is preliminary data.</text>
</comment>
<dbReference type="GO" id="GO:0005737">
    <property type="term" value="C:cytoplasm"/>
    <property type="evidence" value="ECO:0007669"/>
    <property type="project" value="TreeGrafter"/>
</dbReference>
<feature type="domain" description="FAD dependent oxidoreductase" evidence="1">
    <location>
        <begin position="6"/>
        <end position="349"/>
    </location>
</feature>
<dbReference type="InterPro" id="IPR006076">
    <property type="entry name" value="FAD-dep_OxRdtase"/>
</dbReference>
<dbReference type="EMBL" id="JAOPGA020001102">
    <property type="protein sequence ID" value="KAL0485073.1"/>
    <property type="molecule type" value="Genomic_DNA"/>
</dbReference>
<dbReference type="Gene3D" id="3.50.50.60">
    <property type="entry name" value="FAD/NAD(P)-binding domain"/>
    <property type="match status" value="1"/>
</dbReference>
<evidence type="ECO:0000313" key="2">
    <source>
        <dbReference type="EMBL" id="KAL0485073.1"/>
    </source>
</evidence>
<keyword evidence="3" id="KW-1185">Reference proteome</keyword>
<dbReference type="Pfam" id="PF01266">
    <property type="entry name" value="DAO"/>
    <property type="match status" value="1"/>
</dbReference>
<dbReference type="PANTHER" id="PTHR13847">
    <property type="entry name" value="SARCOSINE DEHYDROGENASE-RELATED"/>
    <property type="match status" value="1"/>
</dbReference>
<evidence type="ECO:0000313" key="3">
    <source>
        <dbReference type="Proteomes" id="UP001431209"/>
    </source>
</evidence>
<dbReference type="PANTHER" id="PTHR13847:SF260">
    <property type="entry name" value="FAD DEPENDENT OXIDOREDUCTASE DOMAIN-CONTAINING PROTEIN"/>
    <property type="match status" value="1"/>
</dbReference>
<protein>
    <submittedName>
        <fullName evidence="2">Oxidoreductase</fullName>
    </submittedName>
</protein>
<gene>
    <name evidence="2" type="ORF">AKO1_011817</name>
</gene>
<dbReference type="SUPFAM" id="SSF51905">
    <property type="entry name" value="FAD/NAD(P)-binding domain"/>
    <property type="match status" value="1"/>
</dbReference>
<accession>A0AAW2Z5G0</accession>
<dbReference type="InterPro" id="IPR036188">
    <property type="entry name" value="FAD/NAD-bd_sf"/>
</dbReference>
<reference evidence="2 3" key="1">
    <citation type="submission" date="2024-03" db="EMBL/GenBank/DDBJ databases">
        <title>The Acrasis kona genome and developmental transcriptomes reveal deep origins of eukaryotic multicellular pathways.</title>
        <authorList>
            <person name="Sheikh S."/>
            <person name="Fu C.-J."/>
            <person name="Brown M.W."/>
            <person name="Baldauf S.L."/>
        </authorList>
    </citation>
    <scope>NUCLEOTIDE SEQUENCE [LARGE SCALE GENOMIC DNA]</scope>
    <source>
        <strain evidence="2 3">ATCC MYA-3509</strain>
    </source>
</reference>
<dbReference type="AlphaFoldDB" id="A0AAW2Z5G0"/>
<dbReference type="Gene3D" id="3.30.9.10">
    <property type="entry name" value="D-Amino Acid Oxidase, subunit A, domain 2"/>
    <property type="match status" value="1"/>
</dbReference>